<gene>
    <name evidence="1" type="ORF">OM33_06520</name>
</gene>
<organism evidence="1 2">
    <name type="scientific">Pseudoalteromonas piratica</name>
    <dbReference type="NCBI Taxonomy" id="1348114"/>
    <lineage>
        <taxon>Bacteria</taxon>
        <taxon>Pseudomonadati</taxon>
        <taxon>Pseudomonadota</taxon>
        <taxon>Gammaproteobacteria</taxon>
        <taxon>Alteromonadales</taxon>
        <taxon>Pseudoalteromonadaceae</taxon>
        <taxon>Pseudoalteromonas</taxon>
    </lineage>
</organism>
<sequence length="183" mass="20768">MTLSPTEQTKNWVSQVIVGYNFCPFAKKEVVNNTINYVDSQTTTHEDAVIEMLSLIQAMRENDDIETCLQIFSKGFQDFDAFLDLVDLANAMLVSSGFEGFIQIANFHPNYVFADSDEMDAANYTNRAPFPTLHLIREASMARVLDIHPDPEGIPETNINLAREKGIEYWQQLLNHCQTGKKD</sequence>
<dbReference type="KEGG" id="pseo:OM33_06520"/>
<proteinExistence type="predicted"/>
<dbReference type="Pfam" id="PF07209">
    <property type="entry name" value="DUF1415"/>
    <property type="match status" value="1"/>
</dbReference>
<name>A0A0A7EFK6_9GAMM</name>
<dbReference type="eggNOG" id="COG3310">
    <property type="taxonomic scope" value="Bacteria"/>
</dbReference>
<accession>A0A0A7EFK6</accession>
<dbReference type="RefSeq" id="WP_038640180.1">
    <property type="nucleotide sequence ID" value="NZ_CP009888.1"/>
</dbReference>
<dbReference type="AlphaFoldDB" id="A0A0A7EFK6"/>
<keyword evidence="2" id="KW-1185">Reference proteome</keyword>
<dbReference type="Proteomes" id="UP000030341">
    <property type="component" value="Chromosome 1"/>
</dbReference>
<evidence type="ECO:0000313" key="2">
    <source>
        <dbReference type="Proteomes" id="UP000030341"/>
    </source>
</evidence>
<dbReference type="InterPro" id="IPR009858">
    <property type="entry name" value="DUF1415"/>
</dbReference>
<protein>
    <submittedName>
        <fullName evidence="1">Uncharacterized protein</fullName>
    </submittedName>
</protein>
<evidence type="ECO:0000313" key="1">
    <source>
        <dbReference type="EMBL" id="AIY64841.1"/>
    </source>
</evidence>
<reference evidence="1 2" key="1">
    <citation type="submission" date="2014-11" db="EMBL/GenBank/DDBJ databases">
        <title>Complete Genome Sequence of Pseudoalteromonas sp. Strain OCN003 Isolated from Kaneohe Bay, Oahu, Hawaii.</title>
        <authorList>
            <person name="Beurmann S."/>
            <person name="Videau P."/>
            <person name="Ushijima B."/>
            <person name="Smith A.M."/>
            <person name="Aeby G.S."/>
            <person name="Callahan S.M."/>
            <person name="Belcaid M."/>
        </authorList>
    </citation>
    <scope>NUCLEOTIDE SEQUENCE [LARGE SCALE GENOMIC DNA]</scope>
    <source>
        <strain evidence="1 2">OCN003</strain>
    </source>
</reference>
<dbReference type="EMBL" id="CP009888">
    <property type="protein sequence ID" value="AIY64841.1"/>
    <property type="molecule type" value="Genomic_DNA"/>
</dbReference>
<dbReference type="OrthoDB" id="277390at2"/>
<dbReference type="HOGENOM" id="CLU_093792_0_0_6"/>
<dbReference type="STRING" id="1348114.OM33_06520"/>